<dbReference type="SFLD" id="SFLDS00003">
    <property type="entry name" value="Haloacid_Dehalogenase"/>
    <property type="match status" value="1"/>
</dbReference>
<dbReference type="RefSeq" id="WP_167165068.1">
    <property type="nucleotide sequence ID" value="NZ_BAAAOO010000002.1"/>
</dbReference>
<dbReference type="SUPFAM" id="SSF56784">
    <property type="entry name" value="HAD-like"/>
    <property type="match status" value="1"/>
</dbReference>
<dbReference type="Gene3D" id="1.10.150.240">
    <property type="entry name" value="Putative phosphatase, domain 2"/>
    <property type="match status" value="1"/>
</dbReference>
<dbReference type="Proteomes" id="UP000749311">
    <property type="component" value="Unassembled WGS sequence"/>
</dbReference>
<dbReference type="InterPro" id="IPR023198">
    <property type="entry name" value="PGP-like_dom2"/>
</dbReference>
<feature type="region of interest" description="Disordered" evidence="1">
    <location>
        <begin position="259"/>
        <end position="295"/>
    </location>
</feature>
<organism evidence="2 3">
    <name type="scientific">Brooklawnia cerclae</name>
    <dbReference type="NCBI Taxonomy" id="349934"/>
    <lineage>
        <taxon>Bacteria</taxon>
        <taxon>Bacillati</taxon>
        <taxon>Actinomycetota</taxon>
        <taxon>Actinomycetes</taxon>
        <taxon>Propionibacteriales</taxon>
        <taxon>Propionibacteriaceae</taxon>
        <taxon>Brooklawnia</taxon>
    </lineage>
</organism>
<gene>
    <name evidence="2" type="ORF">FB473_000814</name>
</gene>
<sequence>MSALILDCDGTLADTERDAHLPAFNATFAELGLDVVWGVEEYGRLLRIGGGKERMATLLTPEFVARHHLPSDPGAQRELLADWHRRKTTHYRRLIASGRVPPRPGVRRLVAEARELGWQVAVASTSQPAAVRAVLDMVFGPGSASGFELFCGDQVSAKKPAPDIYLLALEGLGVGPGEAVAVEDSRQGLQAAQAAGIPTLVTVSSYTIDEDMSGAAVVVSDLGEPDAPMTVIANQAGVRLGRYVRAADLALLTGGRRPLRGGRTSHVGSDVVAHAPAGDVEREPQPDPVAAERDA</sequence>
<dbReference type="PANTHER" id="PTHR42896">
    <property type="entry name" value="XYLULOSE-1,5-BISPHOSPHATE (XUBP) PHOSPHATASE"/>
    <property type="match status" value="1"/>
</dbReference>
<dbReference type="InterPro" id="IPR036412">
    <property type="entry name" value="HAD-like_sf"/>
</dbReference>
<keyword evidence="3" id="KW-1185">Reference proteome</keyword>
<dbReference type="GO" id="GO:0016787">
    <property type="term" value="F:hydrolase activity"/>
    <property type="evidence" value="ECO:0007669"/>
    <property type="project" value="UniProtKB-KW"/>
</dbReference>
<dbReference type="SFLD" id="SFLDG01129">
    <property type="entry name" value="C1.5:_HAD__Beta-PGM__Phosphata"/>
    <property type="match status" value="1"/>
</dbReference>
<name>A0ABX0SCV5_9ACTN</name>
<keyword evidence="2" id="KW-0378">Hydrolase</keyword>
<dbReference type="PRINTS" id="PR00413">
    <property type="entry name" value="HADHALOGNASE"/>
</dbReference>
<protein>
    <submittedName>
        <fullName evidence="2">HAD superfamily hydrolase (TIGR01509 family)</fullName>
    </submittedName>
</protein>
<dbReference type="PANTHER" id="PTHR42896:SF2">
    <property type="entry name" value="CBBY-LIKE PROTEIN"/>
    <property type="match status" value="1"/>
</dbReference>
<dbReference type="Pfam" id="PF00702">
    <property type="entry name" value="Hydrolase"/>
    <property type="match status" value="1"/>
</dbReference>
<comment type="caution">
    <text evidence="2">The sequence shown here is derived from an EMBL/GenBank/DDBJ whole genome shotgun (WGS) entry which is preliminary data.</text>
</comment>
<dbReference type="InterPro" id="IPR023214">
    <property type="entry name" value="HAD_sf"/>
</dbReference>
<dbReference type="Gene3D" id="3.40.50.1000">
    <property type="entry name" value="HAD superfamily/HAD-like"/>
    <property type="match status" value="1"/>
</dbReference>
<proteinExistence type="predicted"/>
<evidence type="ECO:0000313" key="2">
    <source>
        <dbReference type="EMBL" id="NIH56169.1"/>
    </source>
</evidence>
<dbReference type="NCBIfam" id="TIGR01509">
    <property type="entry name" value="HAD-SF-IA-v3"/>
    <property type="match status" value="1"/>
</dbReference>
<reference evidence="2 3" key="1">
    <citation type="submission" date="2020-02" db="EMBL/GenBank/DDBJ databases">
        <title>Sequencing the genomes of 1000 actinobacteria strains.</title>
        <authorList>
            <person name="Klenk H.-P."/>
        </authorList>
    </citation>
    <scope>NUCLEOTIDE SEQUENCE [LARGE SCALE GENOMIC DNA]</scope>
    <source>
        <strain evidence="2 3">DSM 19609</strain>
    </source>
</reference>
<accession>A0ABX0SCV5</accession>
<evidence type="ECO:0000256" key="1">
    <source>
        <dbReference type="SAM" id="MobiDB-lite"/>
    </source>
</evidence>
<dbReference type="InterPro" id="IPR006439">
    <property type="entry name" value="HAD-SF_hydro_IA"/>
</dbReference>
<dbReference type="EMBL" id="JAAMOZ010000001">
    <property type="protein sequence ID" value="NIH56169.1"/>
    <property type="molecule type" value="Genomic_DNA"/>
</dbReference>
<feature type="compositionally biased region" description="Basic and acidic residues" evidence="1">
    <location>
        <begin position="279"/>
        <end position="295"/>
    </location>
</feature>
<dbReference type="InterPro" id="IPR044999">
    <property type="entry name" value="CbbY-like"/>
</dbReference>
<evidence type="ECO:0000313" key="3">
    <source>
        <dbReference type="Proteomes" id="UP000749311"/>
    </source>
</evidence>